<sequence>MIYDPNQMTTTITITAVRHKEANEEVIRPLRPSLDQPMHFSGRRFTEHGIYDTLTAIDYVLEQTNKPRVHILGYSMGASAILIGVTERPEYNEKIQSAILMAPTTSMQHASTPLKLIAPYVNSIQRYLQELHFYFMPMFNLDILRVFNRRICTLPNFGASLCRQFLSVFEGFQIPFKTSLMHKLYDIYPDYFSSKTVLHYFQHLKSGKYCKYDYGSQKNLQIYNSTSPPEFDLSKVNTSIMIVCSKTDGFSSIVVS</sequence>
<dbReference type="InterPro" id="IPR029058">
    <property type="entry name" value="AB_hydrolase_fold"/>
</dbReference>
<reference evidence="1" key="1">
    <citation type="submission" date="2021-12" db="EMBL/GenBank/DDBJ databases">
        <authorList>
            <person name="King R."/>
        </authorList>
    </citation>
    <scope>NUCLEOTIDE SEQUENCE</scope>
</reference>
<proteinExistence type="predicted"/>
<dbReference type="Proteomes" id="UP001152759">
    <property type="component" value="Chromosome 9"/>
</dbReference>
<dbReference type="AlphaFoldDB" id="A0A9P0AQZ1"/>
<evidence type="ECO:0000313" key="2">
    <source>
        <dbReference type="Proteomes" id="UP001152759"/>
    </source>
</evidence>
<dbReference type="EMBL" id="OU963870">
    <property type="protein sequence ID" value="CAH0396152.1"/>
    <property type="molecule type" value="Genomic_DNA"/>
</dbReference>
<organism evidence="1 2">
    <name type="scientific">Bemisia tabaci</name>
    <name type="common">Sweetpotato whitefly</name>
    <name type="synonym">Aleurodes tabaci</name>
    <dbReference type="NCBI Taxonomy" id="7038"/>
    <lineage>
        <taxon>Eukaryota</taxon>
        <taxon>Metazoa</taxon>
        <taxon>Ecdysozoa</taxon>
        <taxon>Arthropoda</taxon>
        <taxon>Hexapoda</taxon>
        <taxon>Insecta</taxon>
        <taxon>Pterygota</taxon>
        <taxon>Neoptera</taxon>
        <taxon>Paraneoptera</taxon>
        <taxon>Hemiptera</taxon>
        <taxon>Sternorrhyncha</taxon>
        <taxon>Aleyrodoidea</taxon>
        <taxon>Aleyrodidae</taxon>
        <taxon>Aleyrodinae</taxon>
        <taxon>Bemisia</taxon>
    </lineage>
</organism>
<gene>
    <name evidence="1" type="ORF">BEMITA_LOCUS14255</name>
</gene>
<keyword evidence="2" id="KW-1185">Reference proteome</keyword>
<dbReference type="Gene3D" id="3.40.50.1820">
    <property type="entry name" value="alpha/beta hydrolase"/>
    <property type="match status" value="1"/>
</dbReference>
<dbReference type="SUPFAM" id="SSF53474">
    <property type="entry name" value="alpha/beta-Hydrolases"/>
    <property type="match status" value="1"/>
</dbReference>
<dbReference type="PANTHER" id="PTHR11005">
    <property type="entry name" value="LYSOSOMAL ACID LIPASE-RELATED"/>
    <property type="match status" value="1"/>
</dbReference>
<accession>A0A9P0AQZ1</accession>
<evidence type="ECO:0000313" key="1">
    <source>
        <dbReference type="EMBL" id="CAH0396152.1"/>
    </source>
</evidence>
<protein>
    <submittedName>
        <fullName evidence="1">Uncharacterized protein</fullName>
    </submittedName>
</protein>
<name>A0A9P0AQZ1_BEMTA</name>